<sequence>MADGVAALEARAAAAQQRHAVQALVDVQAGELFIGARREELRQVLLVFRQHVDRVVFAGFEHRQALEVARQAPDDQRRVERNGVERIDRQPDRLAVRRPGRDHRDAGGEHAERVAERAGEFLVGDGRLGHGQRPGGGSQVFACRA</sequence>
<evidence type="ECO:0000313" key="2">
    <source>
        <dbReference type="EMBL" id="CAI07641.1"/>
    </source>
</evidence>
<evidence type="ECO:0000313" key="3">
    <source>
        <dbReference type="Proteomes" id="UP000006552"/>
    </source>
</evidence>
<dbReference type="Proteomes" id="UP000006552">
    <property type="component" value="Chromosome"/>
</dbReference>
<organism evidence="2 3">
    <name type="scientific">Aromatoleum aromaticum (strain DSM 19018 / LMG 30748 / EbN1)</name>
    <name type="common">Azoarcus sp. (strain EbN1)</name>
    <dbReference type="NCBI Taxonomy" id="76114"/>
    <lineage>
        <taxon>Bacteria</taxon>
        <taxon>Pseudomonadati</taxon>
        <taxon>Pseudomonadota</taxon>
        <taxon>Betaproteobacteria</taxon>
        <taxon>Rhodocyclales</taxon>
        <taxon>Rhodocyclaceae</taxon>
        <taxon>Aromatoleum</taxon>
    </lineage>
</organism>
<dbReference type="KEGG" id="eba:ebA2697"/>
<protein>
    <submittedName>
        <fullName evidence="2">Uncharacterized protein</fullName>
    </submittedName>
</protein>
<name>Q5P4X1_AROAE</name>
<dbReference type="EMBL" id="CR555306">
    <property type="protein sequence ID" value="CAI07641.1"/>
    <property type="molecule type" value="Genomic_DNA"/>
</dbReference>
<accession>Q5P4X1</accession>
<feature type="region of interest" description="Disordered" evidence="1">
    <location>
        <begin position="126"/>
        <end position="145"/>
    </location>
</feature>
<dbReference type="AlphaFoldDB" id="Q5P4X1"/>
<gene>
    <name evidence="2" type="ORF">ebA2697</name>
</gene>
<evidence type="ECO:0000256" key="1">
    <source>
        <dbReference type="SAM" id="MobiDB-lite"/>
    </source>
</evidence>
<proteinExistence type="predicted"/>
<reference evidence="2 3" key="1">
    <citation type="journal article" date="2005" name="Arch. Microbiol.">
        <title>The genome sequence of an anaerobic aromatic-degrading denitrifying bacterium, strain EbN1.</title>
        <authorList>
            <person name="Rabus R."/>
            <person name="Kube M."/>
            <person name="Heider J."/>
            <person name="Beck A."/>
            <person name="Heitmann K."/>
            <person name="Widdel F."/>
            <person name="Reinhardt R."/>
        </authorList>
    </citation>
    <scope>NUCLEOTIDE SEQUENCE [LARGE SCALE GENOMIC DNA]</scope>
    <source>
        <strain evidence="2 3">EbN1</strain>
    </source>
</reference>
<dbReference type="HOGENOM" id="CLU_1782875_0_0_4"/>
<keyword evidence="3" id="KW-1185">Reference proteome</keyword>